<dbReference type="InterPro" id="IPR036259">
    <property type="entry name" value="MFS_trans_sf"/>
</dbReference>
<dbReference type="InterPro" id="IPR020846">
    <property type="entry name" value="MFS_dom"/>
</dbReference>
<protein>
    <recommendedName>
        <fullName evidence="5">Major facilitator superfamily (MFS) profile domain-containing protein</fullName>
    </recommendedName>
</protein>
<dbReference type="Proteomes" id="UP000309340">
    <property type="component" value="Unassembled WGS sequence"/>
</dbReference>
<keyword evidence="4" id="KW-1133">Transmembrane helix</keyword>
<evidence type="ECO:0000256" key="1">
    <source>
        <dbReference type="ARBA" id="ARBA00004141"/>
    </source>
</evidence>
<dbReference type="PANTHER" id="PTHR11360:SF130">
    <property type="entry name" value="MAJOR FACILITATOR SUPERFAMILY (MFS) PROFILE DOMAIN-CONTAINING PROTEIN-RELATED"/>
    <property type="match status" value="1"/>
</dbReference>
<sequence>MFAPQEHDESTEEEKPAETEHHPDQIKSNVSSRTGLDDRSSSDQDHEPCEEDAEHMTPTSHEKPTARLSLELKRTASRTSTVLSRVLTTRSLPDPGPPPDGGWKAWSQVACGWLVIFCTWGWVNSYGAFQTYYTLTLTESASTISWIGTVQNWLTFFIGAFSGRLLDAGLYVPCLIVGTVLQLLGIFLMSVSHTFWQLMLTQGVLTGLGGGIFFTPSMGLMATYFSSKRSLAIGVATTGNAVGGMIYPVLVQQLLPKIGFAWTTRVLGFLNLALLAIVIAFMRPRLPPRKSGPILDWSAWREPPYAFFVSGIFFAVWAIYYTFYYIASFGLQTVALTYTSSTTLIILINGVGVPARIIPPYFADHLGQLNLIVPTLLLMTITAYSWLAVASLPGLYAFTTVYGLVSAAFQCLMPSTVASLTPDLRMVGSRLGMAFSTLSFAALTGPPIGGALQSAMGGQYWGATVFAATSTAVCCGLMGAARVAKVGWGLRAKG</sequence>
<feature type="transmembrane region" description="Helical" evidence="4">
    <location>
        <begin position="369"/>
        <end position="389"/>
    </location>
</feature>
<feature type="compositionally biased region" description="Basic and acidic residues" evidence="3">
    <location>
        <begin position="60"/>
        <end position="71"/>
    </location>
</feature>
<feature type="transmembrane region" description="Helical" evidence="4">
    <location>
        <begin position="303"/>
        <end position="323"/>
    </location>
</feature>
<keyword evidence="4" id="KW-0472">Membrane</keyword>
<proteinExistence type="inferred from homology"/>
<dbReference type="OrthoDB" id="6499973at2759"/>
<evidence type="ECO:0000256" key="4">
    <source>
        <dbReference type="SAM" id="Phobius"/>
    </source>
</evidence>
<keyword evidence="7" id="KW-1185">Reference proteome</keyword>
<feature type="transmembrane region" description="Helical" evidence="4">
    <location>
        <begin position="168"/>
        <end position="189"/>
    </location>
</feature>
<evidence type="ECO:0000313" key="7">
    <source>
        <dbReference type="Proteomes" id="UP000309340"/>
    </source>
</evidence>
<dbReference type="InterPro" id="IPR011701">
    <property type="entry name" value="MFS"/>
</dbReference>
<dbReference type="GO" id="GO:0016020">
    <property type="term" value="C:membrane"/>
    <property type="evidence" value="ECO:0007669"/>
    <property type="project" value="UniProtKB-SubCell"/>
</dbReference>
<feature type="transmembrane region" description="Helical" evidence="4">
    <location>
        <begin position="431"/>
        <end position="448"/>
    </location>
</feature>
<feature type="transmembrane region" description="Helical" evidence="4">
    <location>
        <begin position="231"/>
        <end position="250"/>
    </location>
</feature>
<feature type="transmembrane region" description="Helical" evidence="4">
    <location>
        <begin position="335"/>
        <end position="357"/>
    </location>
</feature>
<reference evidence="6 7" key="1">
    <citation type="submission" date="2017-03" db="EMBL/GenBank/DDBJ databases">
        <title>Genomes of endolithic fungi from Antarctica.</title>
        <authorList>
            <person name="Coleine C."/>
            <person name="Masonjones S."/>
            <person name="Stajich J.E."/>
        </authorList>
    </citation>
    <scope>NUCLEOTIDE SEQUENCE [LARGE SCALE GENOMIC DNA]</scope>
    <source>
        <strain evidence="6 7">CCFEE 5184</strain>
    </source>
</reference>
<evidence type="ECO:0000313" key="6">
    <source>
        <dbReference type="EMBL" id="TKA82569.1"/>
    </source>
</evidence>
<dbReference type="SUPFAM" id="SSF103473">
    <property type="entry name" value="MFS general substrate transporter"/>
    <property type="match status" value="1"/>
</dbReference>
<gene>
    <name evidence="6" type="ORF">B0A55_01194</name>
</gene>
<feature type="compositionally biased region" description="Basic and acidic residues" evidence="3">
    <location>
        <begin position="1"/>
        <end position="25"/>
    </location>
</feature>
<accession>A0A4V6WLC5</accession>
<comment type="subcellular location">
    <subcellularLocation>
        <location evidence="1">Membrane</location>
        <topology evidence="1">Multi-pass membrane protein</topology>
    </subcellularLocation>
</comment>
<dbReference type="PROSITE" id="PS50850">
    <property type="entry name" value="MFS"/>
    <property type="match status" value="1"/>
</dbReference>
<organism evidence="6 7">
    <name type="scientific">Friedmanniomyces simplex</name>
    <dbReference type="NCBI Taxonomy" id="329884"/>
    <lineage>
        <taxon>Eukaryota</taxon>
        <taxon>Fungi</taxon>
        <taxon>Dikarya</taxon>
        <taxon>Ascomycota</taxon>
        <taxon>Pezizomycotina</taxon>
        <taxon>Dothideomycetes</taxon>
        <taxon>Dothideomycetidae</taxon>
        <taxon>Mycosphaerellales</taxon>
        <taxon>Teratosphaeriaceae</taxon>
        <taxon>Friedmanniomyces</taxon>
    </lineage>
</organism>
<feature type="region of interest" description="Disordered" evidence="3">
    <location>
        <begin position="1"/>
        <end position="71"/>
    </location>
</feature>
<comment type="similarity">
    <text evidence="2">Belongs to the major facilitator superfamily. Monocarboxylate porter (TC 2.A.1.13) family.</text>
</comment>
<feature type="transmembrane region" description="Helical" evidence="4">
    <location>
        <begin position="195"/>
        <end position="219"/>
    </location>
</feature>
<feature type="transmembrane region" description="Helical" evidence="4">
    <location>
        <begin position="262"/>
        <end position="282"/>
    </location>
</feature>
<evidence type="ECO:0000256" key="3">
    <source>
        <dbReference type="SAM" id="MobiDB-lite"/>
    </source>
</evidence>
<name>A0A4V6WLC5_9PEZI</name>
<dbReference type="PANTHER" id="PTHR11360">
    <property type="entry name" value="MONOCARBOXYLATE TRANSPORTER"/>
    <property type="match status" value="1"/>
</dbReference>
<feature type="transmembrane region" description="Helical" evidence="4">
    <location>
        <begin position="105"/>
        <end position="123"/>
    </location>
</feature>
<dbReference type="GO" id="GO:0022857">
    <property type="term" value="F:transmembrane transporter activity"/>
    <property type="evidence" value="ECO:0007669"/>
    <property type="project" value="InterPro"/>
</dbReference>
<feature type="transmembrane region" description="Helical" evidence="4">
    <location>
        <begin position="460"/>
        <end position="481"/>
    </location>
</feature>
<dbReference type="Pfam" id="PF07690">
    <property type="entry name" value="MFS_1"/>
    <property type="match status" value="1"/>
</dbReference>
<evidence type="ECO:0000256" key="2">
    <source>
        <dbReference type="ARBA" id="ARBA00006727"/>
    </source>
</evidence>
<comment type="caution">
    <text evidence="6">The sequence shown here is derived from an EMBL/GenBank/DDBJ whole genome shotgun (WGS) entry which is preliminary data.</text>
</comment>
<dbReference type="AlphaFoldDB" id="A0A4V6WLC5"/>
<dbReference type="EMBL" id="NAJQ01000031">
    <property type="protein sequence ID" value="TKA82569.1"/>
    <property type="molecule type" value="Genomic_DNA"/>
</dbReference>
<feature type="domain" description="Major facilitator superfamily (MFS) profile" evidence="5">
    <location>
        <begin position="105"/>
        <end position="494"/>
    </location>
</feature>
<dbReference type="Gene3D" id="1.20.1250.20">
    <property type="entry name" value="MFS general substrate transporter like domains"/>
    <property type="match status" value="1"/>
</dbReference>
<feature type="compositionally biased region" description="Basic and acidic residues" evidence="3">
    <location>
        <begin position="35"/>
        <end position="47"/>
    </location>
</feature>
<evidence type="ECO:0000259" key="5">
    <source>
        <dbReference type="PROSITE" id="PS50850"/>
    </source>
</evidence>
<dbReference type="InterPro" id="IPR050327">
    <property type="entry name" value="Proton-linked_MCT"/>
</dbReference>
<keyword evidence="4" id="KW-0812">Transmembrane</keyword>
<feature type="transmembrane region" description="Helical" evidence="4">
    <location>
        <begin position="143"/>
        <end position="161"/>
    </location>
</feature>
<feature type="transmembrane region" description="Helical" evidence="4">
    <location>
        <begin position="395"/>
        <end position="419"/>
    </location>
</feature>